<feature type="compositionally biased region" description="Polar residues" evidence="1">
    <location>
        <begin position="243"/>
        <end position="268"/>
    </location>
</feature>
<reference evidence="3" key="1">
    <citation type="journal article" date="2015" name="BMC Genomics">
        <title>Draft genome of a commonly misdiagnosed multidrug resistant pathogen Candida auris.</title>
        <authorList>
            <person name="Chatterjee S."/>
            <person name="Alampalli S.V."/>
            <person name="Nageshan R.K."/>
            <person name="Chettiar S.T."/>
            <person name="Joshi S."/>
            <person name="Tatu U.S."/>
        </authorList>
    </citation>
    <scope>NUCLEOTIDE SEQUENCE [LARGE SCALE GENOMIC DNA]</scope>
    <source>
        <strain evidence="3">6684</strain>
    </source>
</reference>
<comment type="caution">
    <text evidence="2">The sequence shown here is derived from an EMBL/GenBank/DDBJ whole genome shotgun (WGS) entry which is preliminary data.</text>
</comment>
<organism evidence="2 3">
    <name type="scientific">Candidozyma auris</name>
    <name type="common">Yeast</name>
    <name type="synonym">Candida auris</name>
    <dbReference type="NCBI Taxonomy" id="498019"/>
    <lineage>
        <taxon>Eukaryota</taxon>
        <taxon>Fungi</taxon>
        <taxon>Dikarya</taxon>
        <taxon>Ascomycota</taxon>
        <taxon>Saccharomycotina</taxon>
        <taxon>Pichiomycetes</taxon>
        <taxon>Metschnikowiaceae</taxon>
        <taxon>Candidozyma</taxon>
    </lineage>
</organism>
<evidence type="ECO:0000313" key="2">
    <source>
        <dbReference type="EMBL" id="KND98145.1"/>
    </source>
</evidence>
<dbReference type="VEuPathDB" id="FungiDB:CJI96_0000833"/>
<dbReference type="EMBL" id="LGST01000035">
    <property type="protein sequence ID" value="KND98145.1"/>
    <property type="molecule type" value="Genomic_DNA"/>
</dbReference>
<dbReference type="VEuPathDB" id="FungiDB:B9J08_003003"/>
<name>A0A0L0NWX4_CANAR</name>
<dbReference type="VEuPathDB" id="FungiDB:CJJ09_001102"/>
<gene>
    <name evidence="2" type="ORF">QG37_05129</name>
</gene>
<evidence type="ECO:0000313" key="3">
    <source>
        <dbReference type="Proteomes" id="UP000037122"/>
    </source>
</evidence>
<feature type="compositionally biased region" description="Polar residues" evidence="1">
    <location>
        <begin position="222"/>
        <end position="235"/>
    </location>
</feature>
<accession>A0A0L0NWX4</accession>
<dbReference type="VEuPathDB" id="FungiDB:CJI97_003074"/>
<proteinExistence type="predicted"/>
<sequence>MSRPEDQCNLDDLQALTMGTENLMFPTDDTDTPMGQIPVPHGMKLDSAVIPQAEVHQPLSIASRDLANQPCSPGTMFVDAAKNWYIIDAHGYAVPVKRVMPGMTQSLSPISPSDQIIKGSPSPPAGRRRAKFQYVSMNRGTKSKVKSPVDHHLGMNQRVWYDRFYSCSTNRYGADSFGILALGSDTSLRSNALSKVGSQADPQYRKCIEGENSRRELIRNGISPQVHVNNISNRANDSDVSDAGSSHTSGNSRWNSSEVTSNSNLSDTTRNDSTGHLHKLYNEREPRGESGRDTADDFKQQVKNGRVQHSKTE</sequence>
<dbReference type="AlphaFoldDB" id="A0A0L0NWX4"/>
<feature type="compositionally biased region" description="Basic and acidic residues" evidence="1">
    <location>
        <begin position="269"/>
        <end position="300"/>
    </location>
</feature>
<dbReference type="VEuPathDB" id="FungiDB:QG37_05129"/>
<dbReference type="VEuPathDB" id="FungiDB:CJJ07_005128"/>
<dbReference type="Proteomes" id="UP000037122">
    <property type="component" value="Unassembled WGS sequence"/>
</dbReference>
<feature type="region of interest" description="Disordered" evidence="1">
    <location>
        <begin position="219"/>
        <end position="313"/>
    </location>
</feature>
<evidence type="ECO:0000256" key="1">
    <source>
        <dbReference type="SAM" id="MobiDB-lite"/>
    </source>
</evidence>
<protein>
    <submittedName>
        <fullName evidence="2">Uncharacterized protein</fullName>
    </submittedName>
</protein>